<feature type="coiled-coil region" evidence="1">
    <location>
        <begin position="168"/>
        <end position="212"/>
    </location>
</feature>
<protein>
    <submittedName>
        <fullName evidence="3">Uncharacterized protein</fullName>
    </submittedName>
</protein>
<reference evidence="3 4" key="1">
    <citation type="submission" date="2021-03" db="EMBL/GenBank/DDBJ databases">
        <title>Antimicrobial resistance genes in bacteria isolated from Japanese honey, and their potential for conferring macrolide and lincosamide resistance in the American foulbrood pathogen Paenibacillus larvae.</title>
        <authorList>
            <person name="Okamoto M."/>
            <person name="Kumagai M."/>
            <person name="Kanamori H."/>
            <person name="Takamatsu D."/>
        </authorList>
    </citation>
    <scope>NUCLEOTIDE SEQUENCE [LARGE SCALE GENOMIC DNA]</scope>
    <source>
        <strain evidence="3 4">J8TS2</strain>
    </source>
</reference>
<feature type="transmembrane region" description="Helical" evidence="2">
    <location>
        <begin position="7"/>
        <end position="25"/>
    </location>
</feature>
<dbReference type="Pfam" id="PF10368">
    <property type="entry name" value="YkyA"/>
    <property type="match status" value="1"/>
</dbReference>
<dbReference type="RefSeq" id="WP_212965803.1">
    <property type="nucleotide sequence ID" value="NZ_BORB01000007.1"/>
</dbReference>
<dbReference type="Proteomes" id="UP000679950">
    <property type="component" value="Unassembled WGS sequence"/>
</dbReference>
<comment type="caution">
    <text evidence="3">The sequence shown here is derived from an EMBL/GenBank/DDBJ whole genome shotgun (WGS) entry which is preliminary data.</text>
</comment>
<dbReference type="EMBL" id="BORB01000007">
    <property type="protein sequence ID" value="GIN56882.1"/>
    <property type="molecule type" value="Genomic_DNA"/>
</dbReference>
<keyword evidence="2" id="KW-0812">Transmembrane</keyword>
<proteinExistence type="predicted"/>
<dbReference type="SUPFAM" id="SSF140423">
    <property type="entry name" value="MW0975(SA0943)-like"/>
    <property type="match status" value="1"/>
</dbReference>
<keyword evidence="2" id="KW-0472">Membrane</keyword>
<evidence type="ECO:0000313" key="4">
    <source>
        <dbReference type="Proteomes" id="UP000679950"/>
    </source>
</evidence>
<sequence length="220" mass="26339">MKWFRRIGAFGLMIVAIYFIASLYIQHKEQKRIEEITQALEESAQFEKIFANNQQELSNAGLEEIKLYDQLMSYQVDHGKDIKKTAKEALSSIEKQQKHLEESKENFSKAYTTMASIQPISKKVRNPKQARIVSSIEKLNEKRHQLYLNYTEDYHSVIVLNQKLYGQIEEQNFNEKELDEQIKEINQLYKKLHQQEKQFNQYTTEFNKEKKQYYQLTKRI</sequence>
<gene>
    <name evidence="3" type="ORF">J8TS2_12010</name>
</gene>
<dbReference type="InterPro" id="IPR019454">
    <property type="entry name" value="Lipoprot_YkyA-like"/>
</dbReference>
<organism evidence="3 4">
    <name type="scientific">Lederbergia ruris</name>
    <dbReference type="NCBI Taxonomy" id="217495"/>
    <lineage>
        <taxon>Bacteria</taxon>
        <taxon>Bacillati</taxon>
        <taxon>Bacillota</taxon>
        <taxon>Bacilli</taxon>
        <taxon>Bacillales</taxon>
        <taxon>Bacillaceae</taxon>
        <taxon>Lederbergia</taxon>
    </lineage>
</organism>
<dbReference type="Gene3D" id="1.20.120.570">
    <property type="entry name" value="YkyA-like"/>
    <property type="match status" value="1"/>
</dbReference>
<evidence type="ECO:0000313" key="3">
    <source>
        <dbReference type="EMBL" id="GIN56882.1"/>
    </source>
</evidence>
<dbReference type="InterPro" id="IPR036785">
    <property type="entry name" value="YkyA-like_sf"/>
</dbReference>
<accession>A0ABQ4KHU2</accession>
<keyword evidence="4" id="KW-1185">Reference proteome</keyword>
<evidence type="ECO:0000256" key="1">
    <source>
        <dbReference type="SAM" id="Coils"/>
    </source>
</evidence>
<keyword evidence="1" id="KW-0175">Coiled coil</keyword>
<evidence type="ECO:0000256" key="2">
    <source>
        <dbReference type="SAM" id="Phobius"/>
    </source>
</evidence>
<feature type="coiled-coil region" evidence="1">
    <location>
        <begin position="83"/>
        <end position="110"/>
    </location>
</feature>
<name>A0ABQ4KHU2_9BACI</name>
<keyword evidence="2" id="KW-1133">Transmembrane helix</keyword>